<dbReference type="HOGENOM" id="CLU_1533043_0_0_1"/>
<dbReference type="Proteomes" id="UP000016923">
    <property type="component" value="Unassembled WGS sequence"/>
</dbReference>
<sequence length="175" mass="19338">MIRSQRRQSSRDSEREGEETKETRSDDGGGQFADQAAAVASSLSTGDKNYWMCAIELWQTPERRVDLKDLKKRTAEQPMAQDAPGCRILEKRMADRARVGCTAVVAGGVVLCEGDGDGDKHKGQTATADSNDRHKRVRMGSRQADNEARGVAGADPLRRSGSTYKERRMQRNGRP</sequence>
<protein>
    <submittedName>
        <fullName evidence="2">Uncharacterized protein</fullName>
    </submittedName>
</protein>
<evidence type="ECO:0000256" key="1">
    <source>
        <dbReference type="SAM" id="MobiDB-lite"/>
    </source>
</evidence>
<dbReference type="VEuPathDB" id="FungiDB:F503_00617"/>
<keyword evidence="3" id="KW-1185">Reference proteome</keyword>
<organism evidence="2 3">
    <name type="scientific">Ophiostoma piceae (strain UAMH 11346)</name>
    <name type="common">Sap stain fungus</name>
    <dbReference type="NCBI Taxonomy" id="1262450"/>
    <lineage>
        <taxon>Eukaryota</taxon>
        <taxon>Fungi</taxon>
        <taxon>Dikarya</taxon>
        <taxon>Ascomycota</taxon>
        <taxon>Pezizomycotina</taxon>
        <taxon>Sordariomycetes</taxon>
        <taxon>Sordariomycetidae</taxon>
        <taxon>Ophiostomatales</taxon>
        <taxon>Ophiostomataceae</taxon>
        <taxon>Ophiostoma</taxon>
    </lineage>
</organism>
<feature type="region of interest" description="Disordered" evidence="1">
    <location>
        <begin position="114"/>
        <end position="175"/>
    </location>
</feature>
<name>S3D3H6_OPHP1</name>
<dbReference type="AlphaFoldDB" id="S3D3H6"/>
<proteinExistence type="predicted"/>
<gene>
    <name evidence="2" type="ORF">F503_00617</name>
</gene>
<feature type="region of interest" description="Disordered" evidence="1">
    <location>
        <begin position="1"/>
        <end position="39"/>
    </location>
</feature>
<accession>S3D3H6</accession>
<feature type="compositionally biased region" description="Basic and acidic residues" evidence="1">
    <location>
        <begin position="9"/>
        <end position="27"/>
    </location>
</feature>
<reference evidence="2 3" key="1">
    <citation type="journal article" date="2013" name="BMC Genomics">
        <title>The genome and transcriptome of the pine saprophyte Ophiostoma piceae, and a comparison with the bark beetle-associated pine pathogen Grosmannia clavigera.</title>
        <authorList>
            <person name="Haridas S."/>
            <person name="Wang Y."/>
            <person name="Lim L."/>
            <person name="Massoumi Alamouti S."/>
            <person name="Jackman S."/>
            <person name="Docking R."/>
            <person name="Robertson G."/>
            <person name="Birol I."/>
            <person name="Bohlmann J."/>
            <person name="Breuil C."/>
        </authorList>
    </citation>
    <scope>NUCLEOTIDE SEQUENCE [LARGE SCALE GENOMIC DNA]</scope>
    <source>
        <strain evidence="2 3">UAMH 11346</strain>
    </source>
</reference>
<dbReference type="EMBL" id="KE148150">
    <property type="protein sequence ID" value="EPE07895.1"/>
    <property type="molecule type" value="Genomic_DNA"/>
</dbReference>
<evidence type="ECO:0000313" key="2">
    <source>
        <dbReference type="EMBL" id="EPE07895.1"/>
    </source>
</evidence>
<evidence type="ECO:0000313" key="3">
    <source>
        <dbReference type="Proteomes" id="UP000016923"/>
    </source>
</evidence>